<feature type="domain" description="RCC1-like" evidence="4">
    <location>
        <begin position="167"/>
        <end position="415"/>
    </location>
</feature>
<keyword evidence="6" id="KW-1185">Reference proteome</keyword>
<dbReference type="InterPro" id="IPR009091">
    <property type="entry name" value="RCC1/BLIP-II"/>
</dbReference>
<dbReference type="PANTHER" id="PTHR45622">
    <property type="entry name" value="UBIQUITIN-PROTEIN LIGASE E3A-RELATED"/>
    <property type="match status" value="1"/>
</dbReference>
<dbReference type="EMBL" id="FO082263">
    <property type="protein sequence ID" value="CCO20330.1"/>
    <property type="molecule type" value="Genomic_DNA"/>
</dbReference>
<feature type="repeat" description="RCC1" evidence="2">
    <location>
        <begin position="101"/>
        <end position="186"/>
    </location>
</feature>
<dbReference type="Gene3D" id="2.130.10.30">
    <property type="entry name" value="Regulator of chromosome condensation 1/beta-lactamase-inhibitor protein II"/>
    <property type="match status" value="3"/>
</dbReference>
<evidence type="ECO:0000256" key="2">
    <source>
        <dbReference type="PROSITE-ProRule" id="PRU00235"/>
    </source>
</evidence>
<feature type="region of interest" description="Disordered" evidence="3">
    <location>
        <begin position="54"/>
        <end position="81"/>
    </location>
</feature>
<organism evidence="5 6">
    <name type="scientific">Bathycoccus prasinos</name>
    <dbReference type="NCBI Taxonomy" id="41875"/>
    <lineage>
        <taxon>Eukaryota</taxon>
        <taxon>Viridiplantae</taxon>
        <taxon>Chlorophyta</taxon>
        <taxon>Mamiellophyceae</taxon>
        <taxon>Mamiellales</taxon>
        <taxon>Bathycoccaceae</taxon>
        <taxon>Bathycoccus</taxon>
    </lineage>
</organism>
<evidence type="ECO:0000313" key="6">
    <source>
        <dbReference type="Proteomes" id="UP000198341"/>
    </source>
</evidence>
<dbReference type="InterPro" id="IPR000408">
    <property type="entry name" value="Reg_chr_condens"/>
</dbReference>
<evidence type="ECO:0000256" key="1">
    <source>
        <dbReference type="ARBA" id="ARBA00022737"/>
    </source>
</evidence>
<dbReference type="OrthoDB" id="497684at2759"/>
<dbReference type="Pfam" id="PF25390">
    <property type="entry name" value="WD40_RLD"/>
    <property type="match status" value="1"/>
</dbReference>
<feature type="repeat" description="RCC1" evidence="2">
    <location>
        <begin position="333"/>
        <end position="384"/>
    </location>
</feature>
<sequence>MMTVSSSGTTKTLKKVFVWGCGEDYQLGVKQAKRALDFCIHQPTELVFPFSQSCQTSPLHSDASDREKDDEEEEEKGEEDFEEIERLIAGSRNSCVLTKSKELYSWGWNSHDTLGLGGERANDVNEEKSDVKKNNKEFVKTPTKATYFAHDTTEELEQLHIKDEFVASEIVRVALGGWHALAIDQFGRVHAWGGNEYGQCATEKKKIEEKFEVETIAATTTTRDTTTAAIARDEERKRGVVIDDRGFANTSISTPITIPLDWKSPKTLIKAKRVACGGMSSFAVTVDGDVYSWGCPVGGVGPNTYHPKKVENLRDCCEIAAGSFHVLALAKDGTVYSWGHGEYGQLGHQKTGNEATPRAIETLNRKGVVKIRAGGWHSACITAGGQLLTWGRGEYARLGMGDDDCADKITPTEVKFPSPTDADDDDDDESKRHQRYKIVDASLGGSHTIALTSQGQLLSWGRNSLGRLGRVVNGPHSGIPGEVKFPPLPNERKWICVKLSCGGRHNMALCVETKTKEERERALRAYFNNDNNIR</sequence>
<protein>
    <recommendedName>
        <fullName evidence="4">RCC1-like domain-containing protein</fullName>
    </recommendedName>
</protein>
<evidence type="ECO:0000256" key="3">
    <source>
        <dbReference type="SAM" id="MobiDB-lite"/>
    </source>
</evidence>
<dbReference type="Pfam" id="PF13540">
    <property type="entry name" value="RCC1_2"/>
    <property type="match status" value="2"/>
</dbReference>
<dbReference type="InterPro" id="IPR051709">
    <property type="entry name" value="Ub-ligase/GTPase-reg"/>
</dbReference>
<dbReference type="InterPro" id="IPR058923">
    <property type="entry name" value="RCC1-like_dom"/>
</dbReference>
<name>K8F692_9CHLO</name>
<dbReference type="GeneID" id="19011300"/>
<dbReference type="STRING" id="41875.K8F692"/>
<dbReference type="PROSITE" id="PS50012">
    <property type="entry name" value="RCC1_3"/>
    <property type="match status" value="5"/>
</dbReference>
<evidence type="ECO:0000313" key="5">
    <source>
        <dbReference type="EMBL" id="CCO20330.1"/>
    </source>
</evidence>
<accession>K8F692</accession>
<feature type="repeat" description="RCC1" evidence="2">
    <location>
        <begin position="385"/>
        <end position="454"/>
    </location>
</feature>
<reference evidence="5 6" key="1">
    <citation type="submission" date="2011-10" db="EMBL/GenBank/DDBJ databases">
        <authorList>
            <person name="Genoscope - CEA"/>
        </authorList>
    </citation>
    <scope>NUCLEOTIDE SEQUENCE [LARGE SCALE GENOMIC DNA]</scope>
    <source>
        <strain evidence="5 6">RCC 1105</strain>
    </source>
</reference>
<dbReference type="PRINTS" id="PR00633">
    <property type="entry name" value="RCCNDNSATION"/>
</dbReference>
<dbReference type="eggNOG" id="KOG1426">
    <property type="taxonomic scope" value="Eukaryota"/>
</dbReference>
<dbReference type="SUPFAM" id="SSF50985">
    <property type="entry name" value="RCC1/BLIP-II"/>
    <property type="match status" value="2"/>
</dbReference>
<feature type="repeat" description="RCC1" evidence="2">
    <location>
        <begin position="455"/>
        <end position="512"/>
    </location>
</feature>
<keyword evidence="1" id="KW-0677">Repeat</keyword>
<feature type="region of interest" description="Disordered" evidence="3">
    <location>
        <begin position="411"/>
        <end position="432"/>
    </location>
</feature>
<dbReference type="AlphaFoldDB" id="K8F692"/>
<dbReference type="GO" id="GO:0005737">
    <property type="term" value="C:cytoplasm"/>
    <property type="evidence" value="ECO:0007669"/>
    <property type="project" value="TreeGrafter"/>
</dbReference>
<dbReference type="Proteomes" id="UP000198341">
    <property type="component" value="Chromosome 16"/>
</dbReference>
<feature type="compositionally biased region" description="Acidic residues" evidence="3">
    <location>
        <begin position="68"/>
        <end position="81"/>
    </location>
</feature>
<feature type="repeat" description="RCC1" evidence="2">
    <location>
        <begin position="288"/>
        <end position="332"/>
    </location>
</feature>
<gene>
    <name evidence="5" type="ordered locus">Bathy16g01480</name>
</gene>
<dbReference type="KEGG" id="bpg:Bathy16g01480"/>
<evidence type="ECO:0000259" key="4">
    <source>
        <dbReference type="Pfam" id="PF25390"/>
    </source>
</evidence>
<dbReference type="RefSeq" id="XP_007508713.1">
    <property type="nucleotide sequence ID" value="XM_007508651.1"/>
</dbReference>
<dbReference type="PANTHER" id="PTHR45622:SF58">
    <property type="entry name" value="REGULATOR OF CHROMOSOME CONDENSATION DOMAIN-CONTAINING PROTEIN"/>
    <property type="match status" value="1"/>
</dbReference>
<proteinExistence type="predicted"/>